<feature type="transmembrane region" description="Helical" evidence="6">
    <location>
        <begin position="168"/>
        <end position="186"/>
    </location>
</feature>
<feature type="transmembrane region" description="Helical" evidence="6">
    <location>
        <begin position="15"/>
        <end position="43"/>
    </location>
</feature>
<comment type="caution">
    <text evidence="8">The sequence shown here is derived from an EMBL/GenBank/DDBJ whole genome shotgun (WGS) entry which is preliminary data.</text>
</comment>
<dbReference type="GO" id="GO:0022857">
    <property type="term" value="F:transmembrane transporter activity"/>
    <property type="evidence" value="ECO:0007669"/>
    <property type="project" value="InterPro"/>
</dbReference>
<feature type="transmembrane region" description="Helical" evidence="6">
    <location>
        <begin position="274"/>
        <end position="292"/>
    </location>
</feature>
<reference evidence="8" key="2">
    <citation type="submission" date="2023-02" db="EMBL/GenBank/DDBJ databases">
        <authorList>
            <consortium name="DOE Joint Genome Institute"/>
            <person name="Mondo S.J."/>
            <person name="Chang Y."/>
            <person name="Wang Y."/>
            <person name="Ahrendt S."/>
            <person name="Andreopoulos W."/>
            <person name="Barry K."/>
            <person name="Beard J."/>
            <person name="Benny G.L."/>
            <person name="Blankenship S."/>
            <person name="Bonito G."/>
            <person name="Cuomo C."/>
            <person name="Desiro A."/>
            <person name="Gervers K.A."/>
            <person name="Hundley H."/>
            <person name="Kuo A."/>
            <person name="LaButti K."/>
            <person name="Lang B.F."/>
            <person name="Lipzen A."/>
            <person name="O'Donnell K."/>
            <person name="Pangilinan J."/>
            <person name="Reynolds N."/>
            <person name="Sandor L."/>
            <person name="Smith M.W."/>
            <person name="Tsang A."/>
            <person name="Grigoriev I.V."/>
            <person name="Stajich J.E."/>
            <person name="Spatafora J.W."/>
        </authorList>
    </citation>
    <scope>NUCLEOTIDE SEQUENCE</scope>
    <source>
        <strain evidence="8">RSA 2281</strain>
    </source>
</reference>
<accession>A0AAD5K4G8</accession>
<dbReference type="InterPro" id="IPR050930">
    <property type="entry name" value="MFS_Vesicular_Transporter"/>
</dbReference>
<evidence type="ECO:0000313" key="8">
    <source>
        <dbReference type="EMBL" id="KAI9255134.1"/>
    </source>
</evidence>
<gene>
    <name evidence="8" type="ORF">BDA99DRAFT_467335</name>
</gene>
<dbReference type="CDD" id="cd17325">
    <property type="entry name" value="MFS_MdtG_SLC18_like"/>
    <property type="match status" value="1"/>
</dbReference>
<dbReference type="Pfam" id="PF07690">
    <property type="entry name" value="MFS_1"/>
    <property type="match status" value="1"/>
</dbReference>
<dbReference type="InterPro" id="IPR036259">
    <property type="entry name" value="MFS_trans_sf"/>
</dbReference>
<keyword evidence="2" id="KW-0813">Transport</keyword>
<evidence type="ECO:0000256" key="6">
    <source>
        <dbReference type="SAM" id="Phobius"/>
    </source>
</evidence>
<keyword evidence="9" id="KW-1185">Reference proteome</keyword>
<feature type="transmembrane region" description="Helical" evidence="6">
    <location>
        <begin position="108"/>
        <end position="129"/>
    </location>
</feature>
<dbReference type="PANTHER" id="PTHR23506:SF23">
    <property type="entry name" value="GH10249P"/>
    <property type="match status" value="1"/>
</dbReference>
<dbReference type="Proteomes" id="UP001209540">
    <property type="component" value="Unassembled WGS sequence"/>
</dbReference>
<dbReference type="InterPro" id="IPR011701">
    <property type="entry name" value="MFS"/>
</dbReference>
<feature type="transmembrane region" description="Helical" evidence="6">
    <location>
        <begin position="193"/>
        <end position="213"/>
    </location>
</feature>
<evidence type="ECO:0000313" key="9">
    <source>
        <dbReference type="Proteomes" id="UP001209540"/>
    </source>
</evidence>
<keyword evidence="4 6" id="KW-1133">Transmembrane helix</keyword>
<dbReference type="PROSITE" id="PS50850">
    <property type="entry name" value="MFS"/>
    <property type="match status" value="1"/>
</dbReference>
<organism evidence="8 9">
    <name type="scientific">Phascolomyces articulosus</name>
    <dbReference type="NCBI Taxonomy" id="60185"/>
    <lineage>
        <taxon>Eukaryota</taxon>
        <taxon>Fungi</taxon>
        <taxon>Fungi incertae sedis</taxon>
        <taxon>Mucoromycota</taxon>
        <taxon>Mucoromycotina</taxon>
        <taxon>Mucoromycetes</taxon>
        <taxon>Mucorales</taxon>
        <taxon>Lichtheimiaceae</taxon>
        <taxon>Phascolomyces</taxon>
    </lineage>
</organism>
<comment type="subcellular location">
    <subcellularLocation>
        <location evidence="1">Membrane</location>
        <topology evidence="1">Multi-pass membrane protein</topology>
    </subcellularLocation>
</comment>
<dbReference type="Gene3D" id="1.20.1250.20">
    <property type="entry name" value="MFS general substrate transporter like domains"/>
    <property type="match status" value="2"/>
</dbReference>
<evidence type="ECO:0000256" key="2">
    <source>
        <dbReference type="ARBA" id="ARBA00022448"/>
    </source>
</evidence>
<feature type="transmembrane region" description="Helical" evidence="6">
    <location>
        <begin position="245"/>
        <end position="267"/>
    </location>
</feature>
<protein>
    <submittedName>
        <fullName evidence="8">Major facilitator superfamily domain-containing protein</fullName>
    </submittedName>
</protein>
<feature type="transmembrane region" description="Helical" evidence="6">
    <location>
        <begin position="77"/>
        <end position="96"/>
    </location>
</feature>
<dbReference type="SUPFAM" id="SSF103473">
    <property type="entry name" value="MFS general substrate transporter"/>
    <property type="match status" value="1"/>
</dbReference>
<proteinExistence type="predicted"/>
<dbReference type="EMBL" id="JAIXMP010000023">
    <property type="protein sequence ID" value="KAI9255134.1"/>
    <property type="molecule type" value="Genomic_DNA"/>
</dbReference>
<evidence type="ECO:0000256" key="4">
    <source>
        <dbReference type="ARBA" id="ARBA00022989"/>
    </source>
</evidence>
<feature type="domain" description="Major facilitator superfamily (MFS) profile" evidence="7">
    <location>
        <begin position="17"/>
        <end position="383"/>
    </location>
</feature>
<reference evidence="8" key="1">
    <citation type="journal article" date="2022" name="IScience">
        <title>Evolution of zygomycete secretomes and the origins of terrestrial fungal ecologies.</title>
        <authorList>
            <person name="Chang Y."/>
            <person name="Wang Y."/>
            <person name="Mondo S."/>
            <person name="Ahrendt S."/>
            <person name="Andreopoulos W."/>
            <person name="Barry K."/>
            <person name="Beard J."/>
            <person name="Benny G.L."/>
            <person name="Blankenship S."/>
            <person name="Bonito G."/>
            <person name="Cuomo C."/>
            <person name="Desiro A."/>
            <person name="Gervers K.A."/>
            <person name="Hundley H."/>
            <person name="Kuo A."/>
            <person name="LaButti K."/>
            <person name="Lang B.F."/>
            <person name="Lipzen A."/>
            <person name="O'Donnell K."/>
            <person name="Pangilinan J."/>
            <person name="Reynolds N."/>
            <person name="Sandor L."/>
            <person name="Smith M.E."/>
            <person name="Tsang A."/>
            <person name="Grigoriev I.V."/>
            <person name="Stajich J.E."/>
            <person name="Spatafora J.W."/>
        </authorList>
    </citation>
    <scope>NUCLEOTIDE SEQUENCE</scope>
    <source>
        <strain evidence="8">RSA 2281</strain>
    </source>
</reference>
<evidence type="ECO:0000256" key="3">
    <source>
        <dbReference type="ARBA" id="ARBA00022692"/>
    </source>
</evidence>
<keyword evidence="3 6" id="KW-0812">Transmembrane</keyword>
<dbReference type="PANTHER" id="PTHR23506">
    <property type="entry name" value="GH10249P"/>
    <property type="match status" value="1"/>
</dbReference>
<evidence type="ECO:0000256" key="5">
    <source>
        <dbReference type="ARBA" id="ARBA00023136"/>
    </source>
</evidence>
<name>A0AAD5K4G8_9FUNG</name>
<dbReference type="GO" id="GO:0016020">
    <property type="term" value="C:membrane"/>
    <property type="evidence" value="ECO:0007669"/>
    <property type="project" value="UniProtKB-SubCell"/>
</dbReference>
<dbReference type="AlphaFoldDB" id="A0AAD5K4G8"/>
<sequence>MENRPFLLRYRSSNLYVLITASFSVLIGAIIYSIIIPILPFIIDEMKKGTSPQESDLTFKNEDAVDISSDTLSDSGIILGMYAASSIITGPIFGYLGDKSRLRRTPMLLGIFSLFLTTILFLFATQYWMLILARILQGVSDACVYTLSLSLVSDTFPQDVLGSQLGKVMTFQSIGIAAGSPIGVLFDKFGYRGPSIFCMILVGMDFFLRLFLIERRNNPIVFPTRNHPSLPIYLKNGWGYSASQIGLVTLALGIPPFISVPLSGYLYDRFGQRYLCSIAMFLSGAVLLPMGIPTSSTGGGIATLVVIIACASFILNMALTPVATEVSCTINSLFNATTNNITPEDIQQHRQEKNTDDEGYFGRSFGVTHSVFCLGKILIMKGI</sequence>
<feature type="transmembrane region" description="Helical" evidence="6">
    <location>
        <begin position="298"/>
        <end position="319"/>
    </location>
</feature>
<keyword evidence="5 6" id="KW-0472">Membrane</keyword>
<dbReference type="InterPro" id="IPR020846">
    <property type="entry name" value="MFS_dom"/>
</dbReference>
<evidence type="ECO:0000256" key="1">
    <source>
        <dbReference type="ARBA" id="ARBA00004141"/>
    </source>
</evidence>
<evidence type="ECO:0000259" key="7">
    <source>
        <dbReference type="PROSITE" id="PS50850"/>
    </source>
</evidence>